<organism evidence="13">
    <name type="scientific">Haptolina brevifila</name>
    <dbReference type="NCBI Taxonomy" id="156173"/>
    <lineage>
        <taxon>Eukaryota</taxon>
        <taxon>Haptista</taxon>
        <taxon>Haptophyta</taxon>
        <taxon>Prymnesiophyceae</taxon>
        <taxon>Prymnesiales</taxon>
        <taxon>Prymnesiaceae</taxon>
        <taxon>Haptolina</taxon>
    </lineage>
</organism>
<evidence type="ECO:0000256" key="6">
    <source>
        <dbReference type="ARBA" id="ARBA00023053"/>
    </source>
</evidence>
<feature type="transmembrane region" description="Helical" evidence="11">
    <location>
        <begin position="193"/>
        <end position="213"/>
    </location>
</feature>
<evidence type="ECO:0000256" key="11">
    <source>
        <dbReference type="SAM" id="Phobius"/>
    </source>
</evidence>
<feature type="region of interest" description="Disordered" evidence="10">
    <location>
        <begin position="932"/>
        <end position="1004"/>
    </location>
</feature>
<dbReference type="EMBL" id="HBGU01081668">
    <property type="protein sequence ID" value="CAD9548981.1"/>
    <property type="molecule type" value="Transcribed_RNA"/>
</dbReference>
<evidence type="ECO:0000256" key="7">
    <source>
        <dbReference type="ARBA" id="ARBA00023065"/>
    </source>
</evidence>
<keyword evidence="2" id="KW-0813">Transport</keyword>
<keyword evidence="6" id="KW-0915">Sodium</keyword>
<sequence length="1004" mass="110834">MGGFDFEIALQIGFFLFAVWFVSRLFQHLKMPPILGQLVVGIFLGPNGIDMVPYASNGHCKDRLMDPWEASSMSSMGSVDSLLDANITERMLAEIPYGRALAGGATKCTDVEWFRWEDGLHLTNVWTFVGNLGVTLMIMESGMHIHFDKVASVGKKATIVAIFGTALPIIFGIVVVGGLFIDSAPDSAFYPWGFAAGCAFAPTSVGISIRLLDESKMLNSMAGQTTLIAAFIDDVFSLVTLVILQTLAKCSISAASILVPLICSFAFLGLGAGLAIKVFPKIDILLQKIPLQKNASIQQRDEVHICLMFLSLFLFGFISSIPTIPYYDADGIPFIGSHLLGAFVAGMVWVNVPRSHKVWETQLKRIVKWMMRLFFACSVGFAVPVSKMFSPEAVWRGIVLGIGPCVGTKLFSGLFARMQFKDDEAKQLAKAASWATKLVQPQQLLVGIAMVARGEFAYLVAETAANSENGCKEGTYMMSQDVYAAVMWALVMATICAPVMFRWALGIFDRATAVHRSVYIGGGDDHYLRKAFVIRIAGKYVPGVQKEIFNTMYAAGVEVLDSTIMSVRKDDSPDAEISQFVNTFTVLSRGKKKDFDDEKLSEMHHAFTEILNDNDAQIIFAPPVDMPNKDGVVEVQIIGEHHPSLLQDIMAELSKMGLDMIKARVDQSLQPKSAHGGGEKKGETESSLHPDLVGGDSSTRRRNSRSDSVGTETSDAPDPETGELKRRPSLGRRLSMTAGAMANRAAISGVIYSQTKKGEGDWEHEESEHLTIGTEVFYMKERDEGKWTDAARRDEIRTKLVMLLKDKKLHGEVIVRTMHASEVALVHTLPKFTAEQKESAIIVKCSGKSHQSVLHELVEYFAEDDYEVLHAEIDSDHDQQVIIFWLKREDAAFIYHEERAEIKKKLLAIYDKKEVHANVEIASEGEQKRRPSLVALTVSRKDDERRERDSAEAKALMNNAARARRASREKRASKEGKDLEPTPETKAILMQSVTSASSTTTDAI</sequence>
<name>A0A7S2NN70_9EUKA</name>
<protein>
    <recommendedName>
        <fullName evidence="12">Cation/H+ exchanger transmembrane domain-containing protein</fullName>
    </recommendedName>
</protein>
<evidence type="ECO:0000256" key="5">
    <source>
        <dbReference type="ARBA" id="ARBA00022989"/>
    </source>
</evidence>
<reference evidence="13" key="1">
    <citation type="submission" date="2021-01" db="EMBL/GenBank/DDBJ databases">
        <authorList>
            <person name="Corre E."/>
            <person name="Pelletier E."/>
            <person name="Niang G."/>
            <person name="Scheremetjew M."/>
            <person name="Finn R."/>
            <person name="Kale V."/>
            <person name="Holt S."/>
            <person name="Cochrane G."/>
            <person name="Meng A."/>
            <person name="Brown T."/>
            <person name="Cohen L."/>
        </authorList>
    </citation>
    <scope>NUCLEOTIDE SEQUENCE</scope>
    <source>
        <strain evidence="13">UTEX LB 985</strain>
    </source>
</reference>
<evidence type="ECO:0000313" key="13">
    <source>
        <dbReference type="EMBL" id="CAD9548981.1"/>
    </source>
</evidence>
<feature type="compositionally biased region" description="Basic and acidic residues" evidence="10">
    <location>
        <begin position="969"/>
        <end position="980"/>
    </location>
</feature>
<dbReference type="GO" id="GO:0015297">
    <property type="term" value="F:antiporter activity"/>
    <property type="evidence" value="ECO:0007669"/>
    <property type="project" value="UniProtKB-KW"/>
</dbReference>
<feature type="transmembrane region" description="Helical" evidence="11">
    <location>
        <begin position="254"/>
        <end position="279"/>
    </location>
</feature>
<dbReference type="Gene3D" id="1.20.1530.20">
    <property type="match status" value="2"/>
</dbReference>
<dbReference type="PANTHER" id="PTHR43562:SF3">
    <property type="entry name" value="SODIUM ION_PROTON EXCHANGER (EUROFUNG)"/>
    <property type="match status" value="1"/>
</dbReference>
<feature type="compositionally biased region" description="Basic and acidic residues" evidence="10">
    <location>
        <begin position="939"/>
        <end position="952"/>
    </location>
</feature>
<evidence type="ECO:0000256" key="2">
    <source>
        <dbReference type="ARBA" id="ARBA00022448"/>
    </source>
</evidence>
<accession>A0A7S2NN70</accession>
<feature type="compositionally biased region" description="Low complexity" evidence="10">
    <location>
        <begin position="992"/>
        <end position="1004"/>
    </location>
</feature>
<proteinExistence type="predicted"/>
<evidence type="ECO:0000259" key="12">
    <source>
        <dbReference type="Pfam" id="PF00999"/>
    </source>
</evidence>
<keyword evidence="5 11" id="KW-1133">Transmembrane helix</keyword>
<evidence type="ECO:0000256" key="1">
    <source>
        <dbReference type="ARBA" id="ARBA00004141"/>
    </source>
</evidence>
<evidence type="ECO:0000256" key="9">
    <source>
        <dbReference type="ARBA" id="ARBA00023201"/>
    </source>
</evidence>
<dbReference type="AlphaFoldDB" id="A0A7S2NN70"/>
<evidence type="ECO:0000256" key="8">
    <source>
        <dbReference type="ARBA" id="ARBA00023136"/>
    </source>
</evidence>
<keyword evidence="4 11" id="KW-0812">Transmembrane</keyword>
<feature type="transmembrane region" description="Helical" evidence="11">
    <location>
        <begin position="159"/>
        <end position="181"/>
    </location>
</feature>
<dbReference type="GO" id="GO:0016020">
    <property type="term" value="C:membrane"/>
    <property type="evidence" value="ECO:0007669"/>
    <property type="project" value="UniProtKB-SubCell"/>
</dbReference>
<evidence type="ECO:0000256" key="3">
    <source>
        <dbReference type="ARBA" id="ARBA00022449"/>
    </source>
</evidence>
<dbReference type="GO" id="GO:0006814">
    <property type="term" value="P:sodium ion transport"/>
    <property type="evidence" value="ECO:0007669"/>
    <property type="project" value="UniProtKB-KW"/>
</dbReference>
<feature type="transmembrane region" description="Helical" evidence="11">
    <location>
        <begin position="332"/>
        <end position="352"/>
    </location>
</feature>
<feature type="transmembrane region" description="Helical" evidence="11">
    <location>
        <begin position="303"/>
        <end position="326"/>
    </location>
</feature>
<dbReference type="Pfam" id="PF00999">
    <property type="entry name" value="Na_H_Exchanger"/>
    <property type="match status" value="1"/>
</dbReference>
<feature type="transmembrane region" description="Helical" evidence="11">
    <location>
        <begin position="395"/>
        <end position="416"/>
    </location>
</feature>
<keyword evidence="3" id="KW-0050">Antiport</keyword>
<dbReference type="InterPro" id="IPR038770">
    <property type="entry name" value="Na+/solute_symporter_sf"/>
</dbReference>
<keyword evidence="7" id="KW-0406">Ion transport</keyword>
<feature type="transmembrane region" description="Helical" evidence="11">
    <location>
        <begin position="482"/>
        <end position="505"/>
    </location>
</feature>
<feature type="transmembrane region" description="Helical" evidence="11">
    <location>
        <begin position="34"/>
        <end position="55"/>
    </location>
</feature>
<dbReference type="GO" id="GO:1902600">
    <property type="term" value="P:proton transmembrane transport"/>
    <property type="evidence" value="ECO:0007669"/>
    <property type="project" value="InterPro"/>
</dbReference>
<feature type="domain" description="Cation/H+ exchanger transmembrane" evidence="12">
    <location>
        <begin position="21"/>
        <end position="504"/>
    </location>
</feature>
<feature type="compositionally biased region" description="Basic and acidic residues" evidence="10">
    <location>
        <begin position="677"/>
        <end position="688"/>
    </location>
</feature>
<feature type="transmembrane region" description="Helical" evidence="11">
    <location>
        <begin position="225"/>
        <end position="248"/>
    </location>
</feature>
<keyword evidence="8 11" id="KW-0472">Membrane</keyword>
<dbReference type="InterPro" id="IPR006153">
    <property type="entry name" value="Cation/H_exchanger_TM"/>
</dbReference>
<evidence type="ECO:0000256" key="4">
    <source>
        <dbReference type="ARBA" id="ARBA00022692"/>
    </source>
</evidence>
<evidence type="ECO:0000256" key="10">
    <source>
        <dbReference type="SAM" id="MobiDB-lite"/>
    </source>
</evidence>
<comment type="subcellular location">
    <subcellularLocation>
        <location evidence="1">Membrane</location>
        <topology evidence="1">Multi-pass membrane protein</topology>
    </subcellularLocation>
</comment>
<dbReference type="PANTHER" id="PTHR43562">
    <property type="entry name" value="NAPA-TYPE SODIUM/HYDROGEN ANTIPORTER"/>
    <property type="match status" value="1"/>
</dbReference>
<feature type="region of interest" description="Disordered" evidence="10">
    <location>
        <begin position="668"/>
        <end position="733"/>
    </location>
</feature>
<feature type="transmembrane region" description="Helical" evidence="11">
    <location>
        <begin position="125"/>
        <end position="147"/>
    </location>
</feature>
<gene>
    <name evidence="13" type="ORF">CBRE1094_LOCUS44589</name>
</gene>
<keyword evidence="9" id="KW-0739">Sodium transport</keyword>
<feature type="transmembrane region" description="Helical" evidence="11">
    <location>
        <begin position="6"/>
        <end position="22"/>
    </location>
</feature>